<proteinExistence type="predicted"/>
<dbReference type="EMBL" id="LR877148">
    <property type="protein sequence ID" value="CAD2214999.1"/>
    <property type="molecule type" value="Genomic_DNA"/>
</dbReference>
<keyword evidence="3" id="KW-1185">Reference proteome</keyword>
<dbReference type="VEuPathDB" id="TriTrypDB:ADEAN_000245200"/>
<sequence>MRKLVVVTFVLLVLCGVYASSEPESNLAHVYTLRPRNMVLLMHGDGRMSSFDLNKRAHLWTSESLGGSSIRVDSDYMASEETMRRDPMALPFIIKGNSLYTHIPINSTLLSEENQSSSLFDEKDFSGRFFMNISTLLRRQSVSFFGADIYASTAVSFAHINALNGDILKFKSNGHSHSVKIANSSYYKNVKQMIPIIRVTRYDIEIGAYKPDEYDWTLTFSRYVVTEYQCTNDACEEEESEGSNLKVPRFFSHIIGDLLSWEDERKQHNENLSKFLIDPRRDYTKNADILEKTLFLKATKYSFSLFDRSVKKPLAVFHLSKNDTSLSAGVPVVGAFLVLEGCDRIVAVPPINSAVIDIKSLLEDKGKYAVATLPHSPYEEKLWNTDLGAEEMEERMIHDFVHKPILVDDRVFYFSNVYDVDWDVLLLVLVNLAALIISAVRINADIVWRKSLLAAWEQSDRNRSAYMARSTQSSAYLGPIQADPPALEFLPLHALPSGAFSSLQNGDKDGQLMHSISRKSSVSFDDFESVSVRRIPSAVSIGPSDGGR</sequence>
<name>A0A7G2C5X7_9TRYP</name>
<evidence type="ECO:0000313" key="2">
    <source>
        <dbReference type="EMBL" id="CAD2214999.1"/>
    </source>
</evidence>
<feature type="chain" id="PRO_5028953590" evidence="1">
    <location>
        <begin position="20"/>
        <end position="548"/>
    </location>
</feature>
<dbReference type="AlphaFoldDB" id="A0A7G2C5X7"/>
<organism evidence="2 3">
    <name type="scientific">Angomonas deanei</name>
    <dbReference type="NCBI Taxonomy" id="59799"/>
    <lineage>
        <taxon>Eukaryota</taxon>
        <taxon>Discoba</taxon>
        <taxon>Euglenozoa</taxon>
        <taxon>Kinetoplastea</taxon>
        <taxon>Metakinetoplastina</taxon>
        <taxon>Trypanosomatida</taxon>
        <taxon>Trypanosomatidae</taxon>
        <taxon>Strigomonadinae</taxon>
        <taxon>Angomonas</taxon>
    </lineage>
</organism>
<accession>A0A7G2C5X7</accession>
<protein>
    <submittedName>
        <fullName evidence="2">Uncharacterized protein</fullName>
    </submittedName>
</protein>
<evidence type="ECO:0000313" key="3">
    <source>
        <dbReference type="Proteomes" id="UP000515908"/>
    </source>
</evidence>
<gene>
    <name evidence="2" type="ORF">ADEAN_000245200</name>
</gene>
<dbReference type="Proteomes" id="UP000515908">
    <property type="component" value="Chromosome 04"/>
</dbReference>
<feature type="signal peptide" evidence="1">
    <location>
        <begin position="1"/>
        <end position="19"/>
    </location>
</feature>
<keyword evidence="1" id="KW-0732">Signal</keyword>
<reference evidence="2 3" key="1">
    <citation type="submission" date="2020-08" db="EMBL/GenBank/DDBJ databases">
        <authorList>
            <person name="Newling K."/>
            <person name="Davey J."/>
            <person name="Forrester S."/>
        </authorList>
    </citation>
    <scope>NUCLEOTIDE SEQUENCE [LARGE SCALE GENOMIC DNA]</scope>
    <source>
        <strain evidence="3">Crithidia deanei Carvalho (ATCC PRA-265)</strain>
    </source>
</reference>
<evidence type="ECO:0000256" key="1">
    <source>
        <dbReference type="SAM" id="SignalP"/>
    </source>
</evidence>